<name>A0A195AYF7_9HYME</name>
<keyword evidence="2" id="KW-1185">Reference proteome</keyword>
<dbReference type="EMBL" id="KQ976701">
    <property type="protein sequence ID" value="KYM77273.1"/>
    <property type="molecule type" value="Genomic_DNA"/>
</dbReference>
<dbReference type="Proteomes" id="UP000078540">
    <property type="component" value="Unassembled WGS sequence"/>
</dbReference>
<protein>
    <submittedName>
        <fullName evidence="1">Uncharacterized protein</fullName>
    </submittedName>
</protein>
<sequence>MIYQHEGDSRCRPVQTDTVNDISAGLNLGQGEIGSCCPSRFVLPKVWHLLFDGTYKEDDDVRSVSRLDEKILDDGIFSPGHFDRP</sequence>
<accession>A0A195AYF7</accession>
<evidence type="ECO:0000313" key="1">
    <source>
        <dbReference type="EMBL" id="KYM77273.1"/>
    </source>
</evidence>
<reference evidence="1 2" key="1">
    <citation type="submission" date="2015-09" db="EMBL/GenBank/DDBJ databases">
        <title>Atta colombica WGS genome.</title>
        <authorList>
            <person name="Nygaard S."/>
            <person name="Hu H."/>
            <person name="Boomsma J."/>
            <person name="Zhang G."/>
        </authorList>
    </citation>
    <scope>NUCLEOTIDE SEQUENCE [LARGE SCALE GENOMIC DNA]</scope>
    <source>
        <strain evidence="1">Treedump-2</strain>
        <tissue evidence="1">Whole body</tissue>
    </source>
</reference>
<evidence type="ECO:0000313" key="2">
    <source>
        <dbReference type="Proteomes" id="UP000078540"/>
    </source>
</evidence>
<dbReference type="AlphaFoldDB" id="A0A195AYF7"/>
<organism evidence="1 2">
    <name type="scientific">Atta colombica</name>
    <dbReference type="NCBI Taxonomy" id="520822"/>
    <lineage>
        <taxon>Eukaryota</taxon>
        <taxon>Metazoa</taxon>
        <taxon>Ecdysozoa</taxon>
        <taxon>Arthropoda</taxon>
        <taxon>Hexapoda</taxon>
        <taxon>Insecta</taxon>
        <taxon>Pterygota</taxon>
        <taxon>Neoptera</taxon>
        <taxon>Endopterygota</taxon>
        <taxon>Hymenoptera</taxon>
        <taxon>Apocrita</taxon>
        <taxon>Aculeata</taxon>
        <taxon>Formicoidea</taxon>
        <taxon>Formicidae</taxon>
        <taxon>Myrmicinae</taxon>
        <taxon>Atta</taxon>
    </lineage>
</organism>
<proteinExistence type="predicted"/>
<gene>
    <name evidence="1" type="ORF">ALC53_12254</name>
</gene>